<sequence>MTPETWTIAADSSSNYSPSVTFDSSSCATVTNINYTNTNALKTRARNSSINLSLSITTGDSSYVLILGFCDDATRTFNVVVAGVTIWSSFSPGTLAGTCKVIEIYTLFTLSNSGTKITINGSAYTQSTTNAVVVALSNGNNGVGQAPIINYTIWLKETARKRIIAQCVMTNFVQHAM</sequence>
<reference evidence="1" key="1">
    <citation type="submission" date="2021-09" db="EMBL/GenBank/DDBJ databases">
        <authorList>
            <consortium name="AG Swart"/>
            <person name="Singh M."/>
            <person name="Singh A."/>
            <person name="Seah K."/>
            <person name="Emmerich C."/>
        </authorList>
    </citation>
    <scope>NUCLEOTIDE SEQUENCE</scope>
    <source>
        <strain evidence="1">ATCC30299</strain>
    </source>
</reference>
<organism evidence="1 2">
    <name type="scientific">Blepharisma stoltei</name>
    <dbReference type="NCBI Taxonomy" id="1481888"/>
    <lineage>
        <taxon>Eukaryota</taxon>
        <taxon>Sar</taxon>
        <taxon>Alveolata</taxon>
        <taxon>Ciliophora</taxon>
        <taxon>Postciliodesmatophora</taxon>
        <taxon>Heterotrichea</taxon>
        <taxon>Heterotrichida</taxon>
        <taxon>Blepharismidae</taxon>
        <taxon>Blepharisma</taxon>
    </lineage>
</organism>
<comment type="caution">
    <text evidence="1">The sequence shown here is derived from an EMBL/GenBank/DDBJ whole genome shotgun (WGS) entry which is preliminary data.</text>
</comment>
<dbReference type="Gene3D" id="2.60.120.430">
    <property type="entry name" value="Galactose-binding lectin"/>
    <property type="match status" value="1"/>
</dbReference>
<protein>
    <submittedName>
        <fullName evidence="1">Uncharacterized protein</fullName>
    </submittedName>
</protein>
<proteinExistence type="predicted"/>
<dbReference type="AlphaFoldDB" id="A0AAU9KF07"/>
<name>A0AAU9KF07_9CILI</name>
<evidence type="ECO:0000313" key="2">
    <source>
        <dbReference type="Proteomes" id="UP001162131"/>
    </source>
</evidence>
<dbReference type="Proteomes" id="UP001162131">
    <property type="component" value="Unassembled WGS sequence"/>
</dbReference>
<gene>
    <name evidence="1" type="ORF">BSTOLATCC_MIC65228</name>
</gene>
<keyword evidence="2" id="KW-1185">Reference proteome</keyword>
<evidence type="ECO:0000313" key="1">
    <source>
        <dbReference type="EMBL" id="CAG9335910.1"/>
    </source>
</evidence>
<accession>A0AAU9KF07</accession>
<dbReference type="EMBL" id="CAJZBQ010000063">
    <property type="protein sequence ID" value="CAG9335910.1"/>
    <property type="molecule type" value="Genomic_DNA"/>
</dbReference>